<keyword evidence="8" id="KW-0594">Phospholipid biosynthesis</keyword>
<protein>
    <submittedName>
        <fullName evidence="11">Cardiolipin synthase (Cmp-forming)</fullName>
    </submittedName>
</protein>
<dbReference type="PROSITE" id="PS00379">
    <property type="entry name" value="CDP_ALCOHOL_P_TRANSF"/>
    <property type="match status" value="1"/>
</dbReference>
<keyword evidence="2" id="KW-0444">Lipid biosynthesis</keyword>
<evidence type="ECO:0000256" key="9">
    <source>
        <dbReference type="ARBA" id="ARBA00023264"/>
    </source>
</evidence>
<keyword evidence="3 10" id="KW-0808">Transferase</keyword>
<evidence type="ECO:0000256" key="1">
    <source>
        <dbReference type="ARBA" id="ARBA00004141"/>
    </source>
</evidence>
<dbReference type="PANTHER" id="PTHR14269:SF60">
    <property type="entry name" value="CARDIOLIPIN SYNTHASE (CMP-FORMING)"/>
    <property type="match status" value="1"/>
</dbReference>
<dbReference type="GO" id="GO:0005739">
    <property type="term" value="C:mitochondrion"/>
    <property type="evidence" value="ECO:0007669"/>
    <property type="project" value="TreeGrafter"/>
</dbReference>
<keyword evidence="5" id="KW-1133">Transmembrane helix</keyword>
<dbReference type="InterPro" id="IPR043130">
    <property type="entry name" value="CDP-OH_PTrfase_TM_dom"/>
</dbReference>
<evidence type="ECO:0000256" key="8">
    <source>
        <dbReference type="ARBA" id="ARBA00023209"/>
    </source>
</evidence>
<evidence type="ECO:0000256" key="10">
    <source>
        <dbReference type="RuleBase" id="RU003750"/>
    </source>
</evidence>
<sequence>MVVPRMITDEWYSSALVGLALSGASDWLDGYMARKMRINSVVGSYLDPLADKVLIGSVALAMLDLLDSSCCEMSSLSVVQYIKELIAWWKSWFDFINLDGTHPLKVEPLSISKLSFNFFFFFLNLII</sequence>
<dbReference type="EMBL" id="PKMF04000007">
    <property type="protein sequence ID" value="KAK7860278.1"/>
    <property type="molecule type" value="Genomic_DNA"/>
</dbReference>
<dbReference type="Gene3D" id="1.20.120.1760">
    <property type="match status" value="1"/>
</dbReference>
<accession>A0AAW0MBW5</accession>
<dbReference type="GO" id="GO:0043337">
    <property type="term" value="F:cardiolipin synthase (CMP-forming)"/>
    <property type="evidence" value="ECO:0007669"/>
    <property type="project" value="TreeGrafter"/>
</dbReference>
<proteinExistence type="inferred from homology"/>
<dbReference type="GO" id="GO:0016020">
    <property type="term" value="C:membrane"/>
    <property type="evidence" value="ECO:0007669"/>
    <property type="project" value="UniProtKB-SubCell"/>
</dbReference>
<evidence type="ECO:0000313" key="11">
    <source>
        <dbReference type="EMBL" id="KAK7860278.1"/>
    </source>
</evidence>
<comment type="subcellular location">
    <subcellularLocation>
        <location evidence="1">Membrane</location>
        <topology evidence="1">Multi-pass membrane protein</topology>
    </subcellularLocation>
</comment>
<dbReference type="InterPro" id="IPR000462">
    <property type="entry name" value="CDP-OH_P_trans"/>
</dbReference>
<comment type="caution">
    <text evidence="11">The sequence shown here is derived from an EMBL/GenBank/DDBJ whole genome shotgun (WGS) entry which is preliminary data.</text>
</comment>
<evidence type="ECO:0000256" key="3">
    <source>
        <dbReference type="ARBA" id="ARBA00022679"/>
    </source>
</evidence>
<dbReference type="Pfam" id="PF01066">
    <property type="entry name" value="CDP-OH_P_transf"/>
    <property type="match status" value="1"/>
</dbReference>
<dbReference type="AlphaFoldDB" id="A0AAW0MBW5"/>
<keyword evidence="6" id="KW-0443">Lipid metabolism</keyword>
<keyword evidence="7" id="KW-0472">Membrane</keyword>
<dbReference type="InterPro" id="IPR050324">
    <property type="entry name" value="CDP-alcohol_PTase-I"/>
</dbReference>
<gene>
    <name evidence="11" type="primary">CLS_1</name>
    <name evidence="11" type="ORF">CFP56_039684</name>
</gene>
<dbReference type="GO" id="GO:0032049">
    <property type="term" value="P:cardiolipin biosynthetic process"/>
    <property type="evidence" value="ECO:0007669"/>
    <property type="project" value="TreeGrafter"/>
</dbReference>
<dbReference type="PANTHER" id="PTHR14269">
    <property type="entry name" value="CDP-DIACYLGLYCEROL--GLYCEROL-3-PHOSPHATE 3-PHOSPHATIDYLTRANSFERASE-RELATED"/>
    <property type="match status" value="1"/>
</dbReference>
<keyword evidence="4" id="KW-0812">Transmembrane</keyword>
<reference evidence="11" key="2">
    <citation type="journal article" date="2018" name="Sci. Data">
        <title>The draft genome sequence of cork oak.</title>
        <authorList>
            <person name="Ramos A.M."/>
            <person name="Usie A."/>
            <person name="Barbosa P."/>
            <person name="Barros P.M."/>
            <person name="Capote T."/>
            <person name="Chaves I."/>
            <person name="Simoes F."/>
            <person name="Abreu I."/>
            <person name="Carrasquinho I."/>
            <person name="Faro C."/>
            <person name="Guimaraes J.B."/>
            <person name="Mendonca D."/>
            <person name="Nobrega F."/>
            <person name="Rodrigues L."/>
            <person name="Saibo N.J.M."/>
            <person name="Varela M.C."/>
            <person name="Egas C."/>
            <person name="Matos J."/>
            <person name="Miguel C.M."/>
            <person name="Oliveira M.M."/>
            <person name="Ricardo C.P."/>
            <person name="Goncalves S."/>
        </authorList>
    </citation>
    <scope>NUCLEOTIDE SEQUENCE [LARGE SCALE GENOMIC DNA]</scope>
    <source>
        <strain evidence="11">HL8</strain>
    </source>
</reference>
<name>A0AAW0MBW5_QUESU</name>
<keyword evidence="9" id="KW-1208">Phospholipid metabolism</keyword>
<evidence type="ECO:0000256" key="5">
    <source>
        <dbReference type="ARBA" id="ARBA00022989"/>
    </source>
</evidence>
<evidence type="ECO:0000256" key="4">
    <source>
        <dbReference type="ARBA" id="ARBA00022692"/>
    </source>
</evidence>
<evidence type="ECO:0000256" key="6">
    <source>
        <dbReference type="ARBA" id="ARBA00023098"/>
    </source>
</evidence>
<reference evidence="11" key="3">
    <citation type="submission" date="2023-07" db="EMBL/GenBank/DDBJ databases">
        <title>An improved reference 1 genome and first organelle genomes of Quercus suber.</title>
        <authorList>
            <consortium name="Genosuber Consortium"/>
            <person name="Usie A."/>
            <person name="Serra O."/>
            <person name="Barros P."/>
        </authorList>
    </citation>
    <scope>NUCLEOTIDE SEQUENCE</scope>
    <source>
        <strain evidence="11">HL8</strain>
        <tissue evidence="11">Leaves</tissue>
    </source>
</reference>
<comment type="similarity">
    <text evidence="10">Belongs to the CDP-alcohol phosphatidyltransferase class-I family.</text>
</comment>
<reference evidence="11" key="1">
    <citation type="submission" date="2017-12" db="EMBL/GenBank/DDBJ databases">
        <authorList>
            <person name="Barbosa P."/>
            <person name="Usie A."/>
            <person name="Ramos A.M."/>
        </authorList>
    </citation>
    <scope>NUCLEOTIDE SEQUENCE</scope>
    <source>
        <strain evidence="11">HL8</strain>
        <tissue evidence="11">Leaves</tissue>
    </source>
</reference>
<dbReference type="InterPro" id="IPR048254">
    <property type="entry name" value="CDP_ALCOHOL_P_TRANSF_CS"/>
</dbReference>
<evidence type="ECO:0000256" key="2">
    <source>
        <dbReference type="ARBA" id="ARBA00022516"/>
    </source>
</evidence>
<evidence type="ECO:0000256" key="7">
    <source>
        <dbReference type="ARBA" id="ARBA00023136"/>
    </source>
</evidence>
<organism evidence="11">
    <name type="scientific">Quercus suber</name>
    <name type="common">Cork oak</name>
    <dbReference type="NCBI Taxonomy" id="58331"/>
    <lineage>
        <taxon>Eukaryota</taxon>
        <taxon>Viridiplantae</taxon>
        <taxon>Streptophyta</taxon>
        <taxon>Embryophyta</taxon>
        <taxon>Tracheophyta</taxon>
        <taxon>Spermatophyta</taxon>
        <taxon>Magnoliopsida</taxon>
        <taxon>eudicotyledons</taxon>
        <taxon>Gunneridae</taxon>
        <taxon>Pentapetalae</taxon>
        <taxon>rosids</taxon>
        <taxon>fabids</taxon>
        <taxon>Fagales</taxon>
        <taxon>Fagaceae</taxon>
        <taxon>Quercus</taxon>
    </lineage>
</organism>